<dbReference type="GO" id="GO:0005975">
    <property type="term" value="P:carbohydrate metabolic process"/>
    <property type="evidence" value="ECO:0007669"/>
    <property type="project" value="InterPro"/>
</dbReference>
<dbReference type="PANTHER" id="PTHR11122:SF13">
    <property type="entry name" value="GLUCOSE-6-PHOSPHATE 1-EPIMERASE"/>
    <property type="match status" value="1"/>
</dbReference>
<dbReference type="GO" id="GO:0047938">
    <property type="term" value="F:glucose-6-phosphate 1-epimerase activity"/>
    <property type="evidence" value="ECO:0000318"/>
    <property type="project" value="GO_Central"/>
</dbReference>
<dbReference type="PANTHER" id="PTHR11122">
    <property type="entry name" value="APOSPORY-ASSOCIATED PROTEIN C-RELATED"/>
    <property type="match status" value="1"/>
</dbReference>
<comment type="catalytic activity">
    <reaction evidence="1">
        <text>alpha-D-glucose 6-phosphate = beta-D-glucose 6-phosphate</text>
        <dbReference type="Rhea" id="RHEA:16249"/>
        <dbReference type="ChEBI" id="CHEBI:58225"/>
        <dbReference type="ChEBI" id="CHEBI:58247"/>
        <dbReference type="EC" id="5.1.3.15"/>
    </reaction>
</comment>
<comment type="similarity">
    <text evidence="2 5">Belongs to the glucose-6-phosphate 1-epimerase family.</text>
</comment>
<dbReference type="Proteomes" id="UP000030748">
    <property type="component" value="Unassembled WGS sequence"/>
</dbReference>
<dbReference type="SUPFAM" id="SSF74650">
    <property type="entry name" value="Galactose mutarotase-like"/>
    <property type="match status" value="1"/>
</dbReference>
<evidence type="ECO:0000256" key="3">
    <source>
        <dbReference type="ARBA" id="ARBA00012083"/>
    </source>
</evidence>
<name>A0A022RER9_ERYGU</name>
<dbReference type="InterPro" id="IPR011013">
    <property type="entry name" value="Gal_mutarotase_sf_dom"/>
</dbReference>
<protein>
    <recommendedName>
        <fullName evidence="3 5">glucose-6-phosphate 1-epimerase</fullName>
        <ecNumber evidence="3 5">5.1.3.15</ecNumber>
    </recommendedName>
</protein>
<sequence length="293" mass="33853">MSLSDRFFNSKDGRYLKIITSRRGDQSVILINRVCHYSVEVFLSNAQIISWTNSNGEELLFVSQESTFKYKDPIRGGMSICFPTFLNNGRIESPITGDWNIDNSLSEPMEKASVDLILKLGVRDRTKWPRFEFRVTFELGDPGDLSVTSRIKNVDKNMPFTFKFAYQTYLAVSNIRDISIKGLNNVEYINYQDNNRFTERAGEDPIYIESEVDRAYVKIPPLKSIAVRDHVRNRTFIIAKNELPDFVLWNPWENTGDAMADMRRGDYRRMLCVGGGAVESEITLNPNEEWKRN</sequence>
<dbReference type="AlphaFoldDB" id="A0A022RER9"/>
<dbReference type="EC" id="5.1.3.15" evidence="3 5"/>
<dbReference type="EMBL" id="KI630529">
    <property type="protein sequence ID" value="EYU37385.1"/>
    <property type="molecule type" value="Genomic_DNA"/>
</dbReference>
<evidence type="ECO:0000256" key="4">
    <source>
        <dbReference type="ARBA" id="ARBA00023235"/>
    </source>
</evidence>
<dbReference type="GO" id="GO:0030246">
    <property type="term" value="F:carbohydrate binding"/>
    <property type="evidence" value="ECO:0007669"/>
    <property type="project" value="UniProtKB-UniRule"/>
</dbReference>
<dbReference type="InterPro" id="IPR008183">
    <property type="entry name" value="Aldose_1/G6P_1-epimerase"/>
</dbReference>
<evidence type="ECO:0000313" key="7">
    <source>
        <dbReference type="Proteomes" id="UP000030748"/>
    </source>
</evidence>
<dbReference type="GO" id="GO:0005737">
    <property type="term" value="C:cytoplasm"/>
    <property type="evidence" value="ECO:0000318"/>
    <property type="project" value="GO_Central"/>
</dbReference>
<dbReference type="Pfam" id="PF01263">
    <property type="entry name" value="Aldose_epim"/>
    <property type="match status" value="1"/>
</dbReference>
<dbReference type="Gene3D" id="2.70.98.10">
    <property type="match status" value="1"/>
</dbReference>
<keyword evidence="7" id="KW-1185">Reference proteome</keyword>
<reference evidence="6 7" key="1">
    <citation type="journal article" date="2013" name="Proc. Natl. Acad. Sci. U.S.A.">
        <title>Fine-scale variation in meiotic recombination in Mimulus inferred from population shotgun sequencing.</title>
        <authorList>
            <person name="Hellsten U."/>
            <person name="Wright K.M."/>
            <person name="Jenkins J."/>
            <person name="Shu S."/>
            <person name="Yuan Y."/>
            <person name="Wessler S.R."/>
            <person name="Schmutz J."/>
            <person name="Willis J.H."/>
            <person name="Rokhsar D.S."/>
        </authorList>
    </citation>
    <scope>NUCLEOTIDE SEQUENCE [LARGE SCALE GENOMIC DNA]</scope>
    <source>
        <strain evidence="7">cv. DUN x IM62</strain>
    </source>
</reference>
<dbReference type="PhylomeDB" id="A0A022RER9"/>
<dbReference type="PIRSF" id="PIRSF016020">
    <property type="entry name" value="PHexose_mutarotase"/>
    <property type="match status" value="1"/>
</dbReference>
<organism evidence="6 7">
    <name type="scientific">Erythranthe guttata</name>
    <name type="common">Yellow monkey flower</name>
    <name type="synonym">Mimulus guttatus</name>
    <dbReference type="NCBI Taxonomy" id="4155"/>
    <lineage>
        <taxon>Eukaryota</taxon>
        <taxon>Viridiplantae</taxon>
        <taxon>Streptophyta</taxon>
        <taxon>Embryophyta</taxon>
        <taxon>Tracheophyta</taxon>
        <taxon>Spermatophyta</taxon>
        <taxon>Magnoliopsida</taxon>
        <taxon>eudicotyledons</taxon>
        <taxon>Gunneridae</taxon>
        <taxon>Pentapetalae</taxon>
        <taxon>asterids</taxon>
        <taxon>lamiids</taxon>
        <taxon>Lamiales</taxon>
        <taxon>Phrymaceae</taxon>
        <taxon>Erythranthe</taxon>
    </lineage>
</organism>
<dbReference type="InterPro" id="IPR014718">
    <property type="entry name" value="GH-type_carb-bd"/>
</dbReference>
<dbReference type="eggNOG" id="KOG1594">
    <property type="taxonomic scope" value="Eukaryota"/>
</dbReference>
<keyword evidence="4 5" id="KW-0413">Isomerase</keyword>
<evidence type="ECO:0000256" key="5">
    <source>
        <dbReference type="PIRNR" id="PIRNR016020"/>
    </source>
</evidence>
<proteinExistence type="inferred from homology"/>
<dbReference type="STRING" id="4155.A0A022RER9"/>
<gene>
    <name evidence="6" type="ORF">MIMGU_mgv1a025963mg</name>
</gene>
<evidence type="ECO:0000256" key="2">
    <source>
        <dbReference type="ARBA" id="ARBA00005866"/>
    </source>
</evidence>
<dbReference type="KEGG" id="egt:105958017"/>
<dbReference type="OrthoDB" id="1659429at2759"/>
<evidence type="ECO:0000313" key="6">
    <source>
        <dbReference type="EMBL" id="EYU37385.1"/>
    </source>
</evidence>
<evidence type="ECO:0000256" key="1">
    <source>
        <dbReference type="ARBA" id="ARBA00001096"/>
    </source>
</evidence>
<dbReference type="InterPro" id="IPR025532">
    <property type="entry name" value="G6P_1-epimerase"/>
</dbReference>
<accession>A0A022RER9</accession>